<reference evidence="1" key="2">
    <citation type="journal article" date="2015" name="Data Brief">
        <title>Shoot transcriptome of the giant reed, Arundo donax.</title>
        <authorList>
            <person name="Barrero R.A."/>
            <person name="Guerrero F.D."/>
            <person name="Moolhuijzen P."/>
            <person name="Goolsby J.A."/>
            <person name="Tidwell J."/>
            <person name="Bellgard S.E."/>
            <person name="Bellgard M.I."/>
        </authorList>
    </citation>
    <scope>NUCLEOTIDE SEQUENCE</scope>
    <source>
        <tissue evidence="1">Shoot tissue taken approximately 20 cm above the soil surface</tissue>
    </source>
</reference>
<proteinExistence type="predicted"/>
<sequence length="14" mass="1513">MLWCSVACCPPSES</sequence>
<name>A0A0A9C3B7_ARUDO</name>
<reference evidence="1" key="1">
    <citation type="submission" date="2014-09" db="EMBL/GenBank/DDBJ databases">
        <authorList>
            <person name="Magalhaes I.L.F."/>
            <person name="Oliveira U."/>
            <person name="Santos F.R."/>
            <person name="Vidigal T.H.D.A."/>
            <person name="Brescovit A.D."/>
            <person name="Santos A.J."/>
        </authorList>
    </citation>
    <scope>NUCLEOTIDE SEQUENCE</scope>
    <source>
        <tissue evidence="1">Shoot tissue taken approximately 20 cm above the soil surface</tissue>
    </source>
</reference>
<organism evidence="1">
    <name type="scientific">Arundo donax</name>
    <name type="common">Giant reed</name>
    <name type="synonym">Donax arundinaceus</name>
    <dbReference type="NCBI Taxonomy" id="35708"/>
    <lineage>
        <taxon>Eukaryota</taxon>
        <taxon>Viridiplantae</taxon>
        <taxon>Streptophyta</taxon>
        <taxon>Embryophyta</taxon>
        <taxon>Tracheophyta</taxon>
        <taxon>Spermatophyta</taxon>
        <taxon>Magnoliopsida</taxon>
        <taxon>Liliopsida</taxon>
        <taxon>Poales</taxon>
        <taxon>Poaceae</taxon>
        <taxon>PACMAD clade</taxon>
        <taxon>Arundinoideae</taxon>
        <taxon>Arundineae</taxon>
        <taxon>Arundo</taxon>
    </lineage>
</organism>
<accession>A0A0A9C3B7</accession>
<dbReference type="EMBL" id="GBRH01230010">
    <property type="protein sequence ID" value="JAD67885.1"/>
    <property type="molecule type" value="Transcribed_RNA"/>
</dbReference>
<protein>
    <submittedName>
        <fullName evidence="1">Uncharacterized protein</fullName>
    </submittedName>
</protein>
<evidence type="ECO:0000313" key="1">
    <source>
        <dbReference type="EMBL" id="JAD67885.1"/>
    </source>
</evidence>